<accession>A0ABM1NTG2</accession>
<reference evidence="3" key="3">
    <citation type="submission" date="2025-08" db="UniProtKB">
        <authorList>
            <consortium name="RefSeq"/>
        </authorList>
    </citation>
    <scope>IDENTIFICATION</scope>
    <source>
        <tissue evidence="3">Whole organism</tissue>
    </source>
</reference>
<feature type="compositionally biased region" description="Low complexity" evidence="1">
    <location>
        <begin position="21"/>
        <end position="36"/>
    </location>
</feature>
<feature type="region of interest" description="Disordered" evidence="1">
    <location>
        <begin position="1"/>
        <end position="116"/>
    </location>
</feature>
<dbReference type="Proteomes" id="UP000694904">
    <property type="component" value="Chromosome 3"/>
</dbReference>
<dbReference type="GeneID" id="108610580"/>
<organism evidence="2 3">
    <name type="scientific">Drosophila arizonae</name>
    <name type="common">Fruit fly</name>
    <dbReference type="NCBI Taxonomy" id="7263"/>
    <lineage>
        <taxon>Eukaryota</taxon>
        <taxon>Metazoa</taxon>
        <taxon>Ecdysozoa</taxon>
        <taxon>Arthropoda</taxon>
        <taxon>Hexapoda</taxon>
        <taxon>Insecta</taxon>
        <taxon>Pterygota</taxon>
        <taxon>Neoptera</taxon>
        <taxon>Endopterygota</taxon>
        <taxon>Diptera</taxon>
        <taxon>Brachycera</taxon>
        <taxon>Muscomorpha</taxon>
        <taxon>Ephydroidea</taxon>
        <taxon>Drosophilidae</taxon>
        <taxon>Drosophila</taxon>
    </lineage>
</organism>
<reference evidence="2" key="2">
    <citation type="journal article" date="2016" name="G3 (Bethesda)">
        <title>Genome Evolution in Three Species of Cactophilic Drosophila.</title>
        <authorList>
            <person name="Sanchez-Flores A."/>
            <person name="Penazola F."/>
            <person name="Carpinteyro-Ponce J."/>
            <person name="Nazario-Yepiz N."/>
            <person name="Abreu-Goodger C."/>
            <person name="Machado C.A."/>
            <person name="Markow T.A."/>
        </authorList>
    </citation>
    <scope>NUCLEOTIDE SEQUENCE [LARGE SCALE GENOMIC DNA]</scope>
</reference>
<proteinExistence type="predicted"/>
<keyword evidence="2" id="KW-1185">Reference proteome</keyword>
<evidence type="ECO:0000256" key="1">
    <source>
        <dbReference type="SAM" id="MobiDB-lite"/>
    </source>
</evidence>
<name>A0ABM1NTG2_DROAR</name>
<sequence>MAEPMAELKQEEQHEQHEQQQQELELEVEQQQLAEAQDGDTMAHNEETEMPLPDSDSHNASQPESLAAIENFGDALDDELAAPQSEQLYREREELESSDDDDERATPVEMSETFNDEWATLDEDAAAVAAADPDNDLNNHIDIYESFAPVDLSNDIAVNDLAAANPNYPYNPDAELIELPASSQTMQKFEKLSLLPPTPATALMK</sequence>
<protein>
    <submittedName>
        <fullName evidence="3">Histone chaperone ASF1-like</fullName>
    </submittedName>
</protein>
<gene>
    <name evidence="3" type="primary">LOC108610580</name>
</gene>
<feature type="compositionally biased region" description="Basic and acidic residues" evidence="1">
    <location>
        <begin position="1"/>
        <end position="20"/>
    </location>
</feature>
<reference evidence="2" key="1">
    <citation type="journal article" date="1997" name="Nucleic Acids Res.">
        <title>tRNAscan-SE: a program for improved detection of transfer RNA genes in genomic sequence.</title>
        <authorList>
            <person name="Lowe T.M."/>
            <person name="Eddy S.R."/>
        </authorList>
    </citation>
    <scope>NUCLEOTIDE SEQUENCE [LARGE SCALE GENOMIC DNA]</scope>
</reference>
<dbReference type="RefSeq" id="XP_017858248.1">
    <property type="nucleotide sequence ID" value="XM_018002759.1"/>
</dbReference>
<evidence type="ECO:0000313" key="2">
    <source>
        <dbReference type="Proteomes" id="UP000694904"/>
    </source>
</evidence>
<evidence type="ECO:0000313" key="3">
    <source>
        <dbReference type="RefSeq" id="XP_017858248.1"/>
    </source>
</evidence>